<organism evidence="4 5">
    <name type="scientific">Galdieria sulphuraria</name>
    <name type="common">Red alga</name>
    <dbReference type="NCBI Taxonomy" id="130081"/>
    <lineage>
        <taxon>Eukaryota</taxon>
        <taxon>Rhodophyta</taxon>
        <taxon>Bangiophyceae</taxon>
        <taxon>Galdieriales</taxon>
        <taxon>Galdieriaceae</taxon>
        <taxon>Galdieria</taxon>
    </lineage>
</organism>
<keyword evidence="1" id="KW-0175">Coiled coil</keyword>
<feature type="compositionally biased region" description="Polar residues" evidence="2">
    <location>
        <begin position="145"/>
        <end position="168"/>
    </location>
</feature>
<keyword evidence="3" id="KW-0812">Transmembrane</keyword>
<evidence type="ECO:0000256" key="1">
    <source>
        <dbReference type="SAM" id="Coils"/>
    </source>
</evidence>
<keyword evidence="5" id="KW-1185">Reference proteome</keyword>
<dbReference type="OrthoDB" id="10463465at2759"/>
<accession>M2X821</accession>
<reference evidence="5" key="1">
    <citation type="journal article" date="2013" name="Science">
        <title>Gene transfer from bacteria and archaea facilitated evolution of an extremophilic eukaryote.</title>
        <authorList>
            <person name="Schonknecht G."/>
            <person name="Chen W.H."/>
            <person name="Ternes C.M."/>
            <person name="Barbier G.G."/>
            <person name="Shrestha R.P."/>
            <person name="Stanke M."/>
            <person name="Brautigam A."/>
            <person name="Baker B.J."/>
            <person name="Banfield J.F."/>
            <person name="Garavito R.M."/>
            <person name="Carr K."/>
            <person name="Wilkerson C."/>
            <person name="Rensing S.A."/>
            <person name="Gagneul D."/>
            <person name="Dickenson N.E."/>
            <person name="Oesterhelt C."/>
            <person name="Lercher M.J."/>
            <person name="Weber A.P."/>
        </authorList>
    </citation>
    <scope>NUCLEOTIDE SEQUENCE [LARGE SCALE GENOMIC DNA]</scope>
    <source>
        <strain evidence="5">074W</strain>
    </source>
</reference>
<dbReference type="RefSeq" id="XP_005709225.1">
    <property type="nucleotide sequence ID" value="XM_005709168.1"/>
</dbReference>
<keyword evidence="3" id="KW-1133">Transmembrane helix</keyword>
<gene>
    <name evidence="4" type="ORF">Gasu_00720</name>
</gene>
<dbReference type="AlphaFoldDB" id="M2X821"/>
<feature type="transmembrane region" description="Helical" evidence="3">
    <location>
        <begin position="6"/>
        <end position="31"/>
    </location>
</feature>
<evidence type="ECO:0000313" key="5">
    <source>
        <dbReference type="Proteomes" id="UP000030680"/>
    </source>
</evidence>
<evidence type="ECO:0000256" key="3">
    <source>
        <dbReference type="SAM" id="Phobius"/>
    </source>
</evidence>
<keyword evidence="3" id="KW-0472">Membrane</keyword>
<dbReference type="EMBL" id="KB454484">
    <property type="protein sequence ID" value="EME32705.1"/>
    <property type="molecule type" value="Genomic_DNA"/>
</dbReference>
<evidence type="ECO:0000256" key="2">
    <source>
        <dbReference type="SAM" id="MobiDB-lite"/>
    </source>
</evidence>
<dbReference type="Proteomes" id="UP000030680">
    <property type="component" value="Unassembled WGS sequence"/>
</dbReference>
<protein>
    <submittedName>
        <fullName evidence="4">Uncharacterized protein</fullName>
    </submittedName>
</protein>
<evidence type="ECO:0000313" key="4">
    <source>
        <dbReference type="EMBL" id="EME32705.1"/>
    </source>
</evidence>
<proteinExistence type="predicted"/>
<sequence length="220" mass="24924">MPLWLLITLVLSHILITVFACLAAVLLYFLLRNKQRQYIAARKQAKAIVDEYEKLETNRRQISASLDKETWNQRQKMKSLQEEVLKLQNSILSVRKEKEELELRCKEISHTRDLLNKKLEALQNNSSGVLKDIPSGKIDAESVVLEQSTQTTRSTASNPPADSTQPVFTSDLVRKNIFASTDDGTDKVPEEDFDDSECEYDFILKDSSATKSDISDGENG</sequence>
<name>M2X821_GALSU</name>
<feature type="region of interest" description="Disordered" evidence="2">
    <location>
        <begin position="144"/>
        <end position="169"/>
    </location>
</feature>
<dbReference type="Gramene" id="EME32705">
    <property type="protein sequence ID" value="EME32705"/>
    <property type="gene ID" value="Gasu_00720"/>
</dbReference>
<feature type="coiled-coil region" evidence="1">
    <location>
        <begin position="38"/>
        <end position="125"/>
    </location>
</feature>
<dbReference type="GeneID" id="17091262"/>
<dbReference type="KEGG" id="gsl:Gasu_00720"/>